<accession>A0A9P0D3R2</accession>
<dbReference type="InterPro" id="IPR001283">
    <property type="entry name" value="CRISP-related"/>
</dbReference>
<dbReference type="PIRSF" id="PIRSF038921">
    <property type="entry name" value="P14a"/>
    <property type="match status" value="1"/>
</dbReference>
<dbReference type="EMBL" id="OV651819">
    <property type="protein sequence ID" value="CAH1113370.1"/>
    <property type="molecule type" value="Genomic_DNA"/>
</dbReference>
<name>A0A9P0D3R2_9CUCU</name>
<protein>
    <recommendedName>
        <fullName evidence="6">SCP domain-containing protein</fullName>
    </recommendedName>
</protein>
<reference evidence="7" key="1">
    <citation type="submission" date="2022-01" db="EMBL/GenBank/DDBJ databases">
        <authorList>
            <person name="King R."/>
        </authorList>
    </citation>
    <scope>NUCLEOTIDE SEQUENCE</scope>
</reference>
<dbReference type="PANTHER" id="PTHR10334">
    <property type="entry name" value="CYSTEINE-RICH SECRETORY PROTEIN-RELATED"/>
    <property type="match status" value="1"/>
</dbReference>
<sequence>MAKLIILFLMTVIAVTYIVFAQADYCQMSCKLNNQLFTHIICQRKNMNCGAGPDCGSSFNPIDLTEEDKQLILDVHNELRNKVATGQETIGNQPPASNMNALSYNEEIATFAQCHSNECQFKHDKCRRTAEWEWVGQNLEKKFSSDGNVRVAINASIHNWYREVKSFSSSWINTFAEHGVMIGHYTQLVWAESKYVGCGLTNYLSGDLNYFIFACNYGPGGNVAGASVYKIGSPATDCPGGESANPNYQGLCGSDDL</sequence>
<evidence type="ECO:0000256" key="1">
    <source>
        <dbReference type="ARBA" id="ARBA00004613"/>
    </source>
</evidence>
<dbReference type="PRINTS" id="PR00838">
    <property type="entry name" value="V5ALLERGEN"/>
</dbReference>
<organism evidence="7 8">
    <name type="scientific">Psylliodes chrysocephalus</name>
    <dbReference type="NCBI Taxonomy" id="3402493"/>
    <lineage>
        <taxon>Eukaryota</taxon>
        <taxon>Metazoa</taxon>
        <taxon>Ecdysozoa</taxon>
        <taxon>Arthropoda</taxon>
        <taxon>Hexapoda</taxon>
        <taxon>Insecta</taxon>
        <taxon>Pterygota</taxon>
        <taxon>Neoptera</taxon>
        <taxon>Endopterygota</taxon>
        <taxon>Coleoptera</taxon>
        <taxon>Polyphaga</taxon>
        <taxon>Cucujiformia</taxon>
        <taxon>Chrysomeloidea</taxon>
        <taxon>Chrysomelidae</taxon>
        <taxon>Galerucinae</taxon>
        <taxon>Alticini</taxon>
        <taxon>Psylliodes</taxon>
    </lineage>
</organism>
<evidence type="ECO:0000259" key="6">
    <source>
        <dbReference type="SMART" id="SM00198"/>
    </source>
</evidence>
<dbReference type="CDD" id="cd05380">
    <property type="entry name" value="CAP_euk"/>
    <property type="match status" value="1"/>
</dbReference>
<evidence type="ECO:0000256" key="3">
    <source>
        <dbReference type="ARBA" id="ARBA00022525"/>
    </source>
</evidence>
<keyword evidence="4 5" id="KW-0732">Signal</keyword>
<dbReference type="InterPro" id="IPR014044">
    <property type="entry name" value="CAP_dom"/>
</dbReference>
<dbReference type="PROSITE" id="PS01009">
    <property type="entry name" value="CRISP_1"/>
    <property type="match status" value="1"/>
</dbReference>
<dbReference type="InterPro" id="IPR034763">
    <property type="entry name" value="P14a_insect"/>
</dbReference>
<comment type="subcellular location">
    <subcellularLocation>
        <location evidence="1">Secreted</location>
    </subcellularLocation>
</comment>
<evidence type="ECO:0000256" key="5">
    <source>
        <dbReference type="SAM" id="SignalP"/>
    </source>
</evidence>
<dbReference type="InterPro" id="IPR002413">
    <property type="entry name" value="V5_allergen-like"/>
</dbReference>
<dbReference type="SUPFAM" id="SSF55797">
    <property type="entry name" value="PR-1-like"/>
    <property type="match status" value="1"/>
</dbReference>
<proteinExistence type="inferred from homology"/>
<dbReference type="Proteomes" id="UP001153636">
    <property type="component" value="Chromosome 7"/>
</dbReference>
<dbReference type="InterPro" id="IPR018244">
    <property type="entry name" value="Allrgn_V5/Tpx1_CS"/>
</dbReference>
<evidence type="ECO:0000313" key="7">
    <source>
        <dbReference type="EMBL" id="CAH1113370.1"/>
    </source>
</evidence>
<feature type="domain" description="SCP" evidence="6">
    <location>
        <begin position="67"/>
        <end position="225"/>
    </location>
</feature>
<evidence type="ECO:0000313" key="8">
    <source>
        <dbReference type="Proteomes" id="UP001153636"/>
    </source>
</evidence>
<dbReference type="InterPro" id="IPR035940">
    <property type="entry name" value="CAP_sf"/>
</dbReference>
<dbReference type="AlphaFoldDB" id="A0A9P0D3R2"/>
<dbReference type="PROSITE" id="PS01010">
    <property type="entry name" value="CRISP_2"/>
    <property type="match status" value="1"/>
</dbReference>
<keyword evidence="3" id="KW-0964">Secreted</keyword>
<keyword evidence="8" id="KW-1185">Reference proteome</keyword>
<gene>
    <name evidence="7" type="ORF">PSYICH_LOCUS13419</name>
</gene>
<dbReference type="Gene3D" id="3.40.33.10">
    <property type="entry name" value="CAP"/>
    <property type="match status" value="1"/>
</dbReference>
<feature type="chain" id="PRO_5040387566" description="SCP domain-containing protein" evidence="5">
    <location>
        <begin position="22"/>
        <end position="257"/>
    </location>
</feature>
<evidence type="ECO:0000256" key="2">
    <source>
        <dbReference type="ARBA" id="ARBA00009923"/>
    </source>
</evidence>
<dbReference type="OrthoDB" id="414826at2759"/>
<comment type="similarity">
    <text evidence="2">Belongs to the CRISP family.</text>
</comment>
<evidence type="ECO:0000256" key="4">
    <source>
        <dbReference type="ARBA" id="ARBA00022729"/>
    </source>
</evidence>
<feature type="signal peptide" evidence="5">
    <location>
        <begin position="1"/>
        <end position="21"/>
    </location>
</feature>
<dbReference type="PRINTS" id="PR00837">
    <property type="entry name" value="V5TPXLIKE"/>
</dbReference>
<dbReference type="GO" id="GO:0005576">
    <property type="term" value="C:extracellular region"/>
    <property type="evidence" value="ECO:0007669"/>
    <property type="project" value="UniProtKB-SubCell"/>
</dbReference>
<dbReference type="Pfam" id="PF00188">
    <property type="entry name" value="CAP"/>
    <property type="match status" value="1"/>
</dbReference>
<dbReference type="SMART" id="SM00198">
    <property type="entry name" value="SCP"/>
    <property type="match status" value="1"/>
</dbReference>